<feature type="transmembrane region" description="Helical" evidence="1">
    <location>
        <begin position="47"/>
        <end position="68"/>
    </location>
</feature>
<comment type="caution">
    <text evidence="2">The sequence shown here is derived from an EMBL/GenBank/DDBJ whole genome shotgun (WGS) entry which is preliminary data.</text>
</comment>
<keyword evidence="3" id="KW-1185">Reference proteome</keyword>
<feature type="transmembrane region" description="Helical" evidence="1">
    <location>
        <begin position="16"/>
        <end position="41"/>
    </location>
</feature>
<gene>
    <name evidence="2" type="ORF">ACFPJ4_03190</name>
</gene>
<keyword evidence="1" id="KW-1133">Transmembrane helix</keyword>
<protein>
    <submittedName>
        <fullName evidence="2">Uncharacterized protein</fullName>
    </submittedName>
</protein>
<accession>A0ABW0NKW6</accession>
<evidence type="ECO:0000313" key="3">
    <source>
        <dbReference type="Proteomes" id="UP001596039"/>
    </source>
</evidence>
<dbReference type="Proteomes" id="UP001596039">
    <property type="component" value="Unassembled WGS sequence"/>
</dbReference>
<evidence type="ECO:0000313" key="2">
    <source>
        <dbReference type="EMBL" id="MFC5501241.1"/>
    </source>
</evidence>
<reference evidence="3" key="1">
    <citation type="journal article" date="2019" name="Int. J. Syst. Evol. Microbiol.">
        <title>The Global Catalogue of Microorganisms (GCM) 10K type strain sequencing project: providing services to taxonomists for standard genome sequencing and annotation.</title>
        <authorList>
            <consortium name="The Broad Institute Genomics Platform"/>
            <consortium name="The Broad Institute Genome Sequencing Center for Infectious Disease"/>
            <person name="Wu L."/>
            <person name="Ma J."/>
        </authorList>
    </citation>
    <scope>NUCLEOTIDE SEQUENCE [LARGE SCALE GENOMIC DNA]</scope>
    <source>
        <strain evidence="3">CGMCC 4.6997</strain>
    </source>
</reference>
<dbReference type="RefSeq" id="WP_386738840.1">
    <property type="nucleotide sequence ID" value="NZ_JBHSMG010000001.1"/>
</dbReference>
<keyword evidence="1" id="KW-0812">Transmembrane</keyword>
<proteinExistence type="predicted"/>
<evidence type="ECO:0000256" key="1">
    <source>
        <dbReference type="SAM" id="Phobius"/>
    </source>
</evidence>
<keyword evidence="1" id="KW-0472">Membrane</keyword>
<dbReference type="EMBL" id="JBHSMG010000001">
    <property type="protein sequence ID" value="MFC5501241.1"/>
    <property type="molecule type" value="Genomic_DNA"/>
</dbReference>
<organism evidence="2 3">
    <name type="scientific">Lysinimonas soli</name>
    <dbReference type="NCBI Taxonomy" id="1074233"/>
    <lineage>
        <taxon>Bacteria</taxon>
        <taxon>Bacillati</taxon>
        <taxon>Actinomycetota</taxon>
        <taxon>Actinomycetes</taxon>
        <taxon>Micrococcales</taxon>
        <taxon>Microbacteriaceae</taxon>
        <taxon>Lysinimonas</taxon>
    </lineage>
</organism>
<name>A0ABW0NKW6_9MICO</name>
<sequence>MTDSRRPPRSTAPDRAFIWMVMLAGGVLALGGGGVTALSLSDHDGRAALWIVFAAIGLVGVAFGLRALTRRARG</sequence>